<evidence type="ECO:0000256" key="1">
    <source>
        <dbReference type="SAM" id="MobiDB-lite"/>
    </source>
</evidence>
<dbReference type="InParanoid" id="A0A401GC18"/>
<dbReference type="GeneID" id="38776617"/>
<dbReference type="RefSeq" id="XP_027610613.1">
    <property type="nucleotide sequence ID" value="XM_027754812.1"/>
</dbReference>
<sequence>MPSRRNMSWRKPVPKLIPDPPPQSAFFSRSTLTRFSASYVNKDVPPLPTEWHENVEHATDQEKRHALYITSEGESQPDEEPGSLYASSENVATRAAAELSDVPCHSASKEIDYDVDVPASPPSHSMRAHRSLPHIYRPPTPPRPGRHARRSAETLEPHCLVSPNVPSHPVYPLLNPCNYDTTSNFSALMSPHMSFEATYSREEFPPPAGVSEVVKSGKSHSRRFSSVGLAKVDSGPRRCGDTFASIWGDVKALGGYVRVKINHMLKSDNATAQTC</sequence>
<feature type="region of interest" description="Disordered" evidence="1">
    <location>
        <begin position="57"/>
        <end position="87"/>
    </location>
</feature>
<dbReference type="OrthoDB" id="3230513at2759"/>
<reference evidence="2 3" key="1">
    <citation type="journal article" date="2018" name="Sci. Rep.">
        <title>Genome sequence of the cauliflower mushroom Sparassis crispa (Hanabiratake) and its association with beneficial usage.</title>
        <authorList>
            <person name="Kiyama R."/>
            <person name="Furutani Y."/>
            <person name="Kawaguchi K."/>
            <person name="Nakanishi T."/>
        </authorList>
    </citation>
    <scope>NUCLEOTIDE SEQUENCE [LARGE SCALE GENOMIC DNA]</scope>
</reference>
<proteinExistence type="predicted"/>
<accession>A0A401GC18</accession>
<evidence type="ECO:0000313" key="2">
    <source>
        <dbReference type="EMBL" id="GBE79700.1"/>
    </source>
</evidence>
<organism evidence="2 3">
    <name type="scientific">Sparassis crispa</name>
    <dbReference type="NCBI Taxonomy" id="139825"/>
    <lineage>
        <taxon>Eukaryota</taxon>
        <taxon>Fungi</taxon>
        <taxon>Dikarya</taxon>
        <taxon>Basidiomycota</taxon>
        <taxon>Agaricomycotina</taxon>
        <taxon>Agaricomycetes</taxon>
        <taxon>Polyporales</taxon>
        <taxon>Sparassidaceae</taxon>
        <taxon>Sparassis</taxon>
    </lineage>
</organism>
<feature type="region of interest" description="Disordered" evidence="1">
    <location>
        <begin position="120"/>
        <end position="151"/>
    </location>
</feature>
<feature type="region of interest" description="Disordered" evidence="1">
    <location>
        <begin position="1"/>
        <end position="22"/>
    </location>
</feature>
<gene>
    <name evidence="2" type="ORF">SCP_0209000</name>
</gene>
<evidence type="ECO:0000313" key="3">
    <source>
        <dbReference type="Proteomes" id="UP000287166"/>
    </source>
</evidence>
<keyword evidence="3" id="KW-1185">Reference proteome</keyword>
<dbReference type="EMBL" id="BFAD01000002">
    <property type="protein sequence ID" value="GBE79700.1"/>
    <property type="molecule type" value="Genomic_DNA"/>
</dbReference>
<name>A0A401GC18_9APHY</name>
<comment type="caution">
    <text evidence="2">The sequence shown here is derived from an EMBL/GenBank/DDBJ whole genome shotgun (WGS) entry which is preliminary data.</text>
</comment>
<dbReference type="AlphaFoldDB" id="A0A401GC18"/>
<protein>
    <submittedName>
        <fullName evidence="2">Uncharacterized protein</fullName>
    </submittedName>
</protein>
<dbReference type="Proteomes" id="UP000287166">
    <property type="component" value="Unassembled WGS sequence"/>
</dbReference>